<dbReference type="OMA" id="YARACKK"/>
<dbReference type="GO" id="GO:0006281">
    <property type="term" value="P:DNA repair"/>
    <property type="evidence" value="ECO:0007669"/>
    <property type="project" value="UniProtKB-KW"/>
</dbReference>
<dbReference type="STRING" id="3885.V7CL51"/>
<dbReference type="InterPro" id="IPR001126">
    <property type="entry name" value="UmuC"/>
</dbReference>
<dbReference type="GO" id="GO:0005657">
    <property type="term" value="C:replication fork"/>
    <property type="evidence" value="ECO:0007669"/>
    <property type="project" value="TreeGrafter"/>
</dbReference>
<dbReference type="InterPro" id="IPR017961">
    <property type="entry name" value="DNA_pol_Y-fam_little_finger"/>
</dbReference>
<evidence type="ECO:0000256" key="10">
    <source>
        <dbReference type="ARBA" id="ARBA00022842"/>
    </source>
</evidence>
<dbReference type="SUPFAM" id="SSF100879">
    <property type="entry name" value="Lesion bypass DNA polymerase (Y-family), little finger domain"/>
    <property type="match status" value="1"/>
</dbReference>
<dbReference type="eggNOG" id="KOG2095">
    <property type="taxonomic scope" value="Eukaryota"/>
</dbReference>
<dbReference type="SMR" id="V7CL51"/>
<evidence type="ECO:0000256" key="4">
    <source>
        <dbReference type="ARBA" id="ARBA00010945"/>
    </source>
</evidence>
<dbReference type="GO" id="GO:0046872">
    <property type="term" value="F:metal ion binding"/>
    <property type="evidence" value="ECO:0007669"/>
    <property type="project" value="UniProtKB-KW"/>
</dbReference>
<dbReference type="Proteomes" id="UP000000226">
    <property type="component" value="Chromosome 2"/>
</dbReference>
<evidence type="ECO:0000256" key="15">
    <source>
        <dbReference type="SAM" id="MobiDB-lite"/>
    </source>
</evidence>
<comment type="subcellular location">
    <subcellularLocation>
        <location evidence="3">Nucleus</location>
    </subcellularLocation>
</comment>
<evidence type="ECO:0000256" key="9">
    <source>
        <dbReference type="ARBA" id="ARBA00022763"/>
    </source>
</evidence>
<dbReference type="InterPro" id="IPR043128">
    <property type="entry name" value="Rev_trsase/Diguanyl_cyclase"/>
</dbReference>
<proteinExistence type="inferred from homology"/>
<dbReference type="PANTHER" id="PTHR45873:SF1">
    <property type="entry name" value="DNA POLYMERASE ETA"/>
    <property type="match status" value="1"/>
</dbReference>
<dbReference type="PANTHER" id="PTHR45873">
    <property type="entry name" value="DNA POLYMERASE ETA"/>
    <property type="match status" value="1"/>
</dbReference>
<feature type="domain" description="UmuC" evidence="16">
    <location>
        <begin position="14"/>
        <end position="254"/>
    </location>
</feature>
<dbReference type="Gene3D" id="3.30.1490.100">
    <property type="entry name" value="DNA polymerase, Y-family, little finger domain"/>
    <property type="match status" value="1"/>
</dbReference>
<keyword evidence="18" id="KW-1185">Reference proteome</keyword>
<keyword evidence="11" id="KW-0234">DNA repair</keyword>
<comment type="cofactor">
    <cofactor evidence="1">
        <name>Mn(2+)</name>
        <dbReference type="ChEBI" id="CHEBI:29035"/>
    </cofactor>
</comment>
<dbReference type="GO" id="GO:0003887">
    <property type="term" value="F:DNA-directed DNA polymerase activity"/>
    <property type="evidence" value="ECO:0007669"/>
    <property type="project" value="UniProtKB-EC"/>
</dbReference>
<dbReference type="AlphaFoldDB" id="V7CL51"/>
<dbReference type="Gene3D" id="3.30.70.270">
    <property type="match status" value="1"/>
</dbReference>
<comment type="similarity">
    <text evidence="4">Belongs to the DNA polymerase type-Y family.</text>
</comment>
<evidence type="ECO:0000256" key="7">
    <source>
        <dbReference type="ARBA" id="ARBA00022695"/>
    </source>
</evidence>
<accession>V7CL51</accession>
<evidence type="ECO:0000256" key="12">
    <source>
        <dbReference type="ARBA" id="ARBA00023242"/>
    </source>
</evidence>
<gene>
    <name evidence="17" type="ORF">PHAVU_002G188000g</name>
</gene>
<dbReference type="EMBL" id="CM002289">
    <property type="protein sequence ID" value="ESW30854.1"/>
    <property type="molecule type" value="Genomic_DNA"/>
</dbReference>
<dbReference type="Gene3D" id="1.10.150.20">
    <property type="entry name" value="5' to 3' exonuclease, C-terminal subdomain"/>
    <property type="match status" value="1"/>
</dbReference>
<evidence type="ECO:0000256" key="5">
    <source>
        <dbReference type="ARBA" id="ARBA00012417"/>
    </source>
</evidence>
<dbReference type="GO" id="GO:0035861">
    <property type="term" value="C:site of double-strand break"/>
    <property type="evidence" value="ECO:0007669"/>
    <property type="project" value="TreeGrafter"/>
</dbReference>
<reference evidence="18" key="1">
    <citation type="journal article" date="2014" name="Nat. Genet.">
        <title>A reference genome for common bean and genome-wide analysis of dual domestications.</title>
        <authorList>
            <person name="Schmutz J."/>
            <person name="McClean P.E."/>
            <person name="Mamidi S."/>
            <person name="Wu G.A."/>
            <person name="Cannon S.B."/>
            <person name="Grimwood J."/>
            <person name="Jenkins J."/>
            <person name="Shu S."/>
            <person name="Song Q."/>
            <person name="Chavarro C."/>
            <person name="Torres-Torres M."/>
            <person name="Geffroy V."/>
            <person name="Moghaddam S.M."/>
            <person name="Gao D."/>
            <person name="Abernathy B."/>
            <person name="Barry K."/>
            <person name="Blair M."/>
            <person name="Brick M.A."/>
            <person name="Chovatia M."/>
            <person name="Gepts P."/>
            <person name="Goodstein D.M."/>
            <person name="Gonzales M."/>
            <person name="Hellsten U."/>
            <person name="Hyten D.L."/>
            <person name="Jia G."/>
            <person name="Kelly J.D."/>
            <person name="Kudrna D."/>
            <person name="Lee R."/>
            <person name="Richard M.M."/>
            <person name="Miklas P.N."/>
            <person name="Osorno J.M."/>
            <person name="Rodrigues J."/>
            <person name="Thareau V."/>
            <person name="Urrea C.A."/>
            <person name="Wang M."/>
            <person name="Yu Y."/>
            <person name="Zhang M."/>
            <person name="Wing R.A."/>
            <person name="Cregan P.B."/>
            <person name="Rokhsar D.S."/>
            <person name="Jackson S.A."/>
        </authorList>
    </citation>
    <scope>NUCLEOTIDE SEQUENCE [LARGE SCALE GENOMIC DNA]</scope>
    <source>
        <strain evidence="18">cv. G19833</strain>
    </source>
</reference>
<evidence type="ECO:0000256" key="14">
    <source>
        <dbReference type="ARBA" id="ARBA00049244"/>
    </source>
</evidence>
<dbReference type="InterPro" id="IPR052230">
    <property type="entry name" value="DNA_polymerase_eta"/>
</dbReference>
<evidence type="ECO:0000256" key="8">
    <source>
        <dbReference type="ARBA" id="ARBA00022723"/>
    </source>
</evidence>
<keyword evidence="7" id="KW-0548">Nucleotidyltransferase</keyword>
<evidence type="ECO:0000313" key="17">
    <source>
        <dbReference type="EMBL" id="ESW30854.1"/>
    </source>
</evidence>
<keyword evidence="12" id="KW-0539">Nucleus</keyword>
<dbReference type="Pfam" id="PF00817">
    <property type="entry name" value="IMS"/>
    <property type="match status" value="1"/>
</dbReference>
<dbReference type="FunFam" id="3.30.1490.100:FF:000006">
    <property type="entry name" value="DNA polymerase eta"/>
    <property type="match status" value="1"/>
</dbReference>
<evidence type="ECO:0000256" key="11">
    <source>
        <dbReference type="ARBA" id="ARBA00023204"/>
    </source>
</evidence>
<evidence type="ECO:0000256" key="13">
    <source>
        <dbReference type="ARBA" id="ARBA00044975"/>
    </source>
</evidence>
<dbReference type="Pfam" id="PF11799">
    <property type="entry name" value="IMS_C"/>
    <property type="match status" value="1"/>
</dbReference>
<feature type="region of interest" description="Disordered" evidence="15">
    <location>
        <begin position="506"/>
        <end position="542"/>
    </location>
</feature>
<keyword evidence="10" id="KW-0460">Magnesium</keyword>
<dbReference type="FunFam" id="1.10.150.20:FF:000014">
    <property type="entry name" value="Polymerase (DNA directed), eta"/>
    <property type="match status" value="1"/>
</dbReference>
<dbReference type="Gramene" id="ESW30854">
    <property type="protein sequence ID" value="ESW30854"/>
    <property type="gene ID" value="PHAVU_002G188000g"/>
</dbReference>
<keyword evidence="8" id="KW-0479">Metal-binding</keyword>
<dbReference type="InterPro" id="IPR043502">
    <property type="entry name" value="DNA/RNA_pol_sf"/>
</dbReference>
<dbReference type="Pfam" id="PF21704">
    <property type="entry name" value="POLH-Rev1_HhH"/>
    <property type="match status" value="1"/>
</dbReference>
<feature type="compositionally biased region" description="Polar residues" evidence="15">
    <location>
        <begin position="511"/>
        <end position="534"/>
    </location>
</feature>
<organism evidence="17 18">
    <name type="scientific">Phaseolus vulgaris</name>
    <name type="common">Kidney bean</name>
    <name type="synonym">French bean</name>
    <dbReference type="NCBI Taxonomy" id="3885"/>
    <lineage>
        <taxon>Eukaryota</taxon>
        <taxon>Viridiplantae</taxon>
        <taxon>Streptophyta</taxon>
        <taxon>Embryophyta</taxon>
        <taxon>Tracheophyta</taxon>
        <taxon>Spermatophyta</taxon>
        <taxon>Magnoliopsida</taxon>
        <taxon>eudicotyledons</taxon>
        <taxon>Gunneridae</taxon>
        <taxon>Pentapetalae</taxon>
        <taxon>rosids</taxon>
        <taxon>fabids</taxon>
        <taxon>Fabales</taxon>
        <taxon>Fabaceae</taxon>
        <taxon>Papilionoideae</taxon>
        <taxon>50 kb inversion clade</taxon>
        <taxon>NPAAA clade</taxon>
        <taxon>indigoferoid/millettioid clade</taxon>
        <taxon>Phaseoleae</taxon>
        <taxon>Phaseolus</taxon>
    </lineage>
</organism>
<dbReference type="Gene3D" id="3.40.1170.60">
    <property type="match status" value="1"/>
</dbReference>
<dbReference type="GO" id="GO:0003684">
    <property type="term" value="F:damaged DNA binding"/>
    <property type="evidence" value="ECO:0007669"/>
    <property type="project" value="InterPro"/>
</dbReference>
<protein>
    <recommendedName>
        <fullName evidence="13">DNA polymerase eta</fullName>
        <ecNumber evidence="5">2.7.7.7</ecNumber>
    </recommendedName>
</protein>
<dbReference type="FunFam" id="3.40.1170.60:FF:000003">
    <property type="entry name" value="DNA polymerase eta"/>
    <property type="match status" value="1"/>
</dbReference>
<name>V7CL51_PHAVU</name>
<evidence type="ECO:0000256" key="3">
    <source>
        <dbReference type="ARBA" id="ARBA00004123"/>
    </source>
</evidence>
<sequence length="699" mass="77236">MPVARRETCDARVIAHVDMDCFYVQVEQRKQPNLRGLPAAVIQYNSYKGGALIAVSYEARRCGVKRSMRGDEAKEACPQIELVQVPVARGKADLNSYRNAGSEVVSVLSHKGRCERASIDEVYLDLTHAAETMLVETSPESMQDFEEEVLKSHVLGLEIEDGSDTKEEVRKWLCRSDASYQDKLLACGAVIVSDLRMQVLKDTEFTCSAGIAHNKMLAKLASAMNKPAQQTVVPHSSVEGLLASLPIKKMKHLGGKLGSSLQCDLGVNTVGDLLQFSEEKLQQWYGINTGTWLWNIARGISGEEVEGRLLPKSHGSGKTFPGPQALKTIDSVQHWLNQLCEELNERLYSDLDQNKRIAQTLTLHGRAYKTGDSDSLRKFPSKSCPLRYGTRKIQEDALILFQAGLRDFLGSYSFKVHGNENSIWGVTSLSVSASKIVSIPSGTHSIAKYFGGQFPSSSTSNPSIDIVIHDAVPSSPSGSENCTGMVPYDLQLQYPDYAEMKHSNACLDPQDPSNHSTTKVEGLTEESSFMSPSGSEDRVTHGEPHRVLPEKDLSHVSNLSSLKAVGKKKRAGKMLHENCSIINIFNNYHNSRSSLEQKNVSNAHDVKISLSLESQSADDSYSTCNEEIDTNKGGCSVGVPQGRETWSSYNIDEIDPSIIDELPPEIQEEFRTWLRPQKRPNVAKRGSSITHYFLPDKSR</sequence>
<dbReference type="EC" id="2.7.7.7" evidence="5"/>
<comment type="cofactor">
    <cofactor evidence="2">
        <name>Mg(2+)</name>
        <dbReference type="ChEBI" id="CHEBI:18420"/>
    </cofactor>
</comment>
<evidence type="ECO:0000259" key="16">
    <source>
        <dbReference type="PROSITE" id="PS50173"/>
    </source>
</evidence>
<dbReference type="OrthoDB" id="5723at2759"/>
<dbReference type="PROSITE" id="PS50173">
    <property type="entry name" value="UMUC"/>
    <property type="match status" value="1"/>
</dbReference>
<dbReference type="GO" id="GO:0005634">
    <property type="term" value="C:nucleus"/>
    <property type="evidence" value="ECO:0007669"/>
    <property type="project" value="UniProtKB-SubCell"/>
</dbReference>
<dbReference type="InterPro" id="IPR036775">
    <property type="entry name" value="DNA_pol_Y-fam_lit_finger_sf"/>
</dbReference>
<keyword evidence="9" id="KW-0227">DNA damage</keyword>
<dbReference type="GO" id="GO:0042276">
    <property type="term" value="P:error-prone translesion synthesis"/>
    <property type="evidence" value="ECO:0007669"/>
    <property type="project" value="TreeGrafter"/>
</dbReference>
<dbReference type="GO" id="GO:0009411">
    <property type="term" value="P:response to UV"/>
    <property type="evidence" value="ECO:0007669"/>
    <property type="project" value="UniProtKB-ARBA"/>
</dbReference>
<dbReference type="FunFam" id="3.30.70.270:FF:000029">
    <property type="entry name" value="DNA polymerase eta"/>
    <property type="match status" value="1"/>
</dbReference>
<evidence type="ECO:0000313" key="18">
    <source>
        <dbReference type="Proteomes" id="UP000000226"/>
    </source>
</evidence>
<evidence type="ECO:0000256" key="6">
    <source>
        <dbReference type="ARBA" id="ARBA00022679"/>
    </source>
</evidence>
<comment type="catalytic activity">
    <reaction evidence="14">
        <text>DNA(n) + a 2'-deoxyribonucleoside 5'-triphosphate = DNA(n+1) + diphosphate</text>
        <dbReference type="Rhea" id="RHEA:22508"/>
        <dbReference type="Rhea" id="RHEA-COMP:17339"/>
        <dbReference type="Rhea" id="RHEA-COMP:17340"/>
        <dbReference type="ChEBI" id="CHEBI:33019"/>
        <dbReference type="ChEBI" id="CHEBI:61560"/>
        <dbReference type="ChEBI" id="CHEBI:173112"/>
        <dbReference type="EC" id="2.7.7.7"/>
    </reaction>
</comment>
<dbReference type="SUPFAM" id="SSF56672">
    <property type="entry name" value="DNA/RNA polymerases"/>
    <property type="match status" value="1"/>
</dbReference>
<evidence type="ECO:0000256" key="1">
    <source>
        <dbReference type="ARBA" id="ARBA00001936"/>
    </source>
</evidence>
<dbReference type="PIRSF" id="PIRSF036603">
    <property type="entry name" value="DPol_eta"/>
    <property type="match status" value="1"/>
</dbReference>
<keyword evidence="6" id="KW-0808">Transferase</keyword>
<evidence type="ECO:0000256" key="2">
    <source>
        <dbReference type="ARBA" id="ARBA00001946"/>
    </source>
</evidence>